<dbReference type="PANTHER" id="PTHR11592:SF102">
    <property type="entry name" value="GLUTATHIONE PEROXIDASE"/>
    <property type="match status" value="1"/>
</dbReference>
<dbReference type="PROSITE" id="PS51355">
    <property type="entry name" value="GLUTATHIONE_PEROXID_3"/>
    <property type="match status" value="1"/>
</dbReference>
<gene>
    <name evidence="8" type="primary">LOC101488996</name>
</gene>
<keyword evidence="3 4" id="KW-0560">Oxidoreductase</keyword>
<dbReference type="GO" id="GO:0004601">
    <property type="term" value="F:peroxidase activity"/>
    <property type="evidence" value="ECO:0007669"/>
    <property type="project" value="UniProtKB-KW"/>
</dbReference>
<keyword evidence="7" id="KW-1185">Reference proteome</keyword>
<evidence type="ECO:0000259" key="6">
    <source>
        <dbReference type="PROSITE" id="PS51352"/>
    </source>
</evidence>
<dbReference type="STRING" id="3827.A0A1S2YEV0"/>
<dbReference type="PRINTS" id="PR01011">
    <property type="entry name" value="GLUTPROXDASE"/>
</dbReference>
<comment type="similarity">
    <text evidence="1 4">Belongs to the glutathione peroxidase family.</text>
</comment>
<dbReference type="PaxDb" id="3827-XP_004503771.1"/>
<dbReference type="GO" id="GO:0005829">
    <property type="term" value="C:cytosol"/>
    <property type="evidence" value="ECO:0007669"/>
    <property type="project" value="TreeGrafter"/>
</dbReference>
<keyword evidence="5" id="KW-0732">Signal</keyword>
<dbReference type="FunFam" id="3.40.30.10:FF:000025">
    <property type="entry name" value="Glutathione peroxidase"/>
    <property type="match status" value="1"/>
</dbReference>
<dbReference type="Proteomes" id="UP000087171">
    <property type="component" value="Chromosome Ca6"/>
</dbReference>
<evidence type="ECO:0000256" key="2">
    <source>
        <dbReference type="ARBA" id="ARBA00022559"/>
    </source>
</evidence>
<dbReference type="GO" id="GO:0006979">
    <property type="term" value="P:response to oxidative stress"/>
    <property type="evidence" value="ECO:0007669"/>
    <property type="project" value="InterPro"/>
</dbReference>
<dbReference type="PROSITE" id="PS51352">
    <property type="entry name" value="THIOREDOXIN_2"/>
    <property type="match status" value="1"/>
</dbReference>
<dbReference type="PROSITE" id="PS00460">
    <property type="entry name" value="GLUTATHIONE_PEROXID_1"/>
    <property type="match status" value="1"/>
</dbReference>
<dbReference type="OrthoDB" id="446890at2759"/>
<dbReference type="RefSeq" id="XP_004503771.1">
    <property type="nucleotide sequence ID" value="XM_004503714.3"/>
</dbReference>
<keyword evidence="2 4" id="KW-0575">Peroxidase</keyword>
<dbReference type="KEGG" id="cam:101488996"/>
<evidence type="ECO:0000313" key="8">
    <source>
        <dbReference type="RefSeq" id="XP_004503771.1"/>
    </source>
</evidence>
<accession>A0A1S2YEV0</accession>
<dbReference type="Pfam" id="PF00255">
    <property type="entry name" value="GSHPx"/>
    <property type="match status" value="1"/>
</dbReference>
<evidence type="ECO:0000256" key="3">
    <source>
        <dbReference type="ARBA" id="ARBA00023002"/>
    </source>
</evidence>
<dbReference type="PANTHER" id="PTHR11592">
    <property type="entry name" value="GLUTATHIONE PEROXIDASE"/>
    <property type="match status" value="1"/>
</dbReference>
<evidence type="ECO:0000256" key="5">
    <source>
        <dbReference type="SAM" id="SignalP"/>
    </source>
</evidence>
<sequence>MLCTSTRFFLLTTSTARLALAAPLSSSSSSYFFSTNNYYNPISFSSLPNKPKPNSKPLLTTSTSLYFTLRADHTMASQSNPNSIHDFTVKDAKGNDVNLGDYKGKVLLIVNVASQCGLTNSNYTELSQLYDKYKQKGLEILAFPCNQFGAQEPGSLEEIQDFVCTRFKAEFPVFDKVDVNGDSAAPIYKYLKSSKGGLFGDNIKWNFSKFLVDKNGNVVERYAPTTSPLSIEKDLLKLLGA</sequence>
<dbReference type="InterPro" id="IPR036249">
    <property type="entry name" value="Thioredoxin-like_sf"/>
</dbReference>
<evidence type="ECO:0000313" key="7">
    <source>
        <dbReference type="Proteomes" id="UP000087171"/>
    </source>
</evidence>
<dbReference type="CDD" id="cd00340">
    <property type="entry name" value="GSH_Peroxidase"/>
    <property type="match status" value="1"/>
</dbReference>
<dbReference type="GeneID" id="101488996"/>
<reference evidence="8" key="2">
    <citation type="submission" date="2025-08" db="UniProtKB">
        <authorList>
            <consortium name="RefSeq"/>
        </authorList>
    </citation>
    <scope>IDENTIFICATION</scope>
    <source>
        <tissue evidence="8">Etiolated seedlings</tissue>
    </source>
</reference>
<feature type="chain" id="PRO_5010356497" description="Glutathione peroxidase" evidence="5">
    <location>
        <begin position="22"/>
        <end position="241"/>
    </location>
</feature>
<feature type="domain" description="Thioredoxin" evidence="6">
    <location>
        <begin position="78"/>
        <end position="241"/>
    </location>
</feature>
<dbReference type="Gene3D" id="3.40.30.10">
    <property type="entry name" value="Glutaredoxin"/>
    <property type="match status" value="1"/>
</dbReference>
<dbReference type="InterPro" id="IPR029759">
    <property type="entry name" value="GPX_AS"/>
</dbReference>
<feature type="signal peptide" evidence="5">
    <location>
        <begin position="1"/>
        <end position="21"/>
    </location>
</feature>
<dbReference type="InterPro" id="IPR029760">
    <property type="entry name" value="GPX_CS"/>
</dbReference>
<dbReference type="PROSITE" id="PS00763">
    <property type="entry name" value="GLUTATHIONE_PEROXID_2"/>
    <property type="match status" value="1"/>
</dbReference>
<evidence type="ECO:0000256" key="4">
    <source>
        <dbReference type="RuleBase" id="RU000499"/>
    </source>
</evidence>
<dbReference type="InterPro" id="IPR013766">
    <property type="entry name" value="Thioredoxin_domain"/>
</dbReference>
<proteinExistence type="inferred from homology"/>
<name>A0A1S2YEV0_CICAR</name>
<protein>
    <recommendedName>
        <fullName evidence="4">Glutathione peroxidase</fullName>
    </recommendedName>
</protein>
<dbReference type="InterPro" id="IPR000889">
    <property type="entry name" value="Glutathione_peroxidase"/>
</dbReference>
<evidence type="ECO:0000256" key="1">
    <source>
        <dbReference type="ARBA" id="ARBA00006926"/>
    </source>
</evidence>
<organism evidence="7 8">
    <name type="scientific">Cicer arietinum</name>
    <name type="common">Chickpea</name>
    <name type="synonym">Garbanzo</name>
    <dbReference type="NCBI Taxonomy" id="3827"/>
    <lineage>
        <taxon>Eukaryota</taxon>
        <taxon>Viridiplantae</taxon>
        <taxon>Streptophyta</taxon>
        <taxon>Embryophyta</taxon>
        <taxon>Tracheophyta</taxon>
        <taxon>Spermatophyta</taxon>
        <taxon>Magnoliopsida</taxon>
        <taxon>eudicotyledons</taxon>
        <taxon>Gunneridae</taxon>
        <taxon>Pentapetalae</taxon>
        <taxon>rosids</taxon>
        <taxon>fabids</taxon>
        <taxon>Fabales</taxon>
        <taxon>Fabaceae</taxon>
        <taxon>Papilionoideae</taxon>
        <taxon>50 kb inversion clade</taxon>
        <taxon>NPAAA clade</taxon>
        <taxon>Hologalegina</taxon>
        <taxon>IRL clade</taxon>
        <taxon>Cicereae</taxon>
        <taxon>Cicer</taxon>
    </lineage>
</organism>
<dbReference type="AlphaFoldDB" id="A0A1S2YEV0"/>
<dbReference type="SUPFAM" id="SSF52833">
    <property type="entry name" value="Thioredoxin-like"/>
    <property type="match status" value="1"/>
</dbReference>
<dbReference type="eggNOG" id="KOG1651">
    <property type="taxonomic scope" value="Eukaryota"/>
</dbReference>
<reference evidence="7" key="1">
    <citation type="journal article" date="2013" name="Nat. Biotechnol.">
        <title>Draft genome sequence of chickpea (Cicer arietinum) provides a resource for trait improvement.</title>
        <authorList>
            <person name="Varshney R.K."/>
            <person name="Song C."/>
            <person name="Saxena R.K."/>
            <person name="Azam S."/>
            <person name="Yu S."/>
            <person name="Sharpe A.G."/>
            <person name="Cannon S."/>
            <person name="Baek J."/>
            <person name="Rosen B.D."/>
            <person name="Tar'an B."/>
            <person name="Millan T."/>
            <person name="Zhang X."/>
            <person name="Ramsay L.D."/>
            <person name="Iwata A."/>
            <person name="Wang Y."/>
            <person name="Nelson W."/>
            <person name="Farmer A.D."/>
            <person name="Gaur P.M."/>
            <person name="Soderlund C."/>
            <person name="Penmetsa R.V."/>
            <person name="Xu C."/>
            <person name="Bharti A.K."/>
            <person name="He W."/>
            <person name="Winter P."/>
            <person name="Zhao S."/>
            <person name="Hane J.K."/>
            <person name="Carrasquilla-Garcia N."/>
            <person name="Condie J.A."/>
            <person name="Upadhyaya H.D."/>
            <person name="Luo M.C."/>
            <person name="Thudi M."/>
            <person name="Gowda C.L."/>
            <person name="Singh N.P."/>
            <person name="Lichtenzveig J."/>
            <person name="Gali K.K."/>
            <person name="Rubio J."/>
            <person name="Nadarajan N."/>
            <person name="Dolezel J."/>
            <person name="Bansal K.C."/>
            <person name="Xu X."/>
            <person name="Edwards D."/>
            <person name="Zhang G."/>
            <person name="Kahl G."/>
            <person name="Gil J."/>
            <person name="Singh K.B."/>
            <person name="Datta S.K."/>
            <person name="Jackson S.A."/>
            <person name="Wang J."/>
            <person name="Cook D.R."/>
        </authorList>
    </citation>
    <scope>NUCLEOTIDE SEQUENCE [LARGE SCALE GENOMIC DNA]</scope>
    <source>
        <strain evidence="7">cv. CDC Frontier</strain>
    </source>
</reference>